<dbReference type="EMBL" id="CAEZTN010000006">
    <property type="protein sequence ID" value="CAB4566920.1"/>
    <property type="molecule type" value="Genomic_DNA"/>
</dbReference>
<reference evidence="1" key="1">
    <citation type="submission" date="2020-05" db="EMBL/GenBank/DDBJ databases">
        <authorList>
            <person name="Chiriac C."/>
            <person name="Salcher M."/>
            <person name="Ghai R."/>
            <person name="Kavagutti S V."/>
        </authorList>
    </citation>
    <scope>NUCLEOTIDE SEQUENCE</scope>
</reference>
<organism evidence="1">
    <name type="scientific">freshwater metagenome</name>
    <dbReference type="NCBI Taxonomy" id="449393"/>
    <lineage>
        <taxon>unclassified sequences</taxon>
        <taxon>metagenomes</taxon>
        <taxon>ecological metagenomes</taxon>
    </lineage>
</organism>
<accession>A0A6J6DRJ8</accession>
<dbReference type="CDD" id="cd21650">
    <property type="entry name" value="CrtA-like"/>
    <property type="match status" value="1"/>
</dbReference>
<sequence>MVVAYFWRIKPSRIPFALLSMAFNRLLLFWDKNVGFHKSLGVGKGETFTPRDADPLSWGLIAVVKDIEAFDSSALISLWRRNSVHEFRAVLSPISSHGKWARKDPFTELIGQTSNAAIHARSSENIQTWSGPVVAITRARIKWHQNFRFWRSVPPVTISLKSADGLINAIGIGEAPIGLQGTFSLWESASAVRDFAYRGQAHQKAIADTARYKWYSEELFARFALLDERGLIK</sequence>
<evidence type="ECO:0000313" key="1">
    <source>
        <dbReference type="EMBL" id="CAB4566920.1"/>
    </source>
</evidence>
<name>A0A6J6DRJ8_9ZZZZ</name>
<proteinExistence type="predicted"/>
<dbReference type="InterPro" id="IPR049574">
    <property type="entry name" value="CrtA-like"/>
</dbReference>
<dbReference type="AlphaFoldDB" id="A0A6J6DRJ8"/>
<protein>
    <submittedName>
        <fullName evidence="1">Unannotated protein</fullName>
    </submittedName>
</protein>
<gene>
    <name evidence="1" type="ORF">UFOPK1689_00410</name>
</gene>